<protein>
    <submittedName>
        <fullName evidence="1">Uncharacterized protein</fullName>
    </submittedName>
</protein>
<proteinExistence type="predicted"/>
<reference evidence="1 2" key="1">
    <citation type="submission" date="2016-11" db="EMBL/GenBank/DDBJ databases">
        <authorList>
            <person name="Jaros S."/>
            <person name="Januszkiewicz K."/>
            <person name="Wedrychowicz H."/>
        </authorList>
    </citation>
    <scope>NUCLEOTIDE SEQUENCE [LARGE SCALE GENOMIC DNA]</scope>
    <source>
        <strain evidence="1 2">CGMCC 4.5723</strain>
    </source>
</reference>
<evidence type="ECO:0000313" key="1">
    <source>
        <dbReference type="EMBL" id="SHJ56089.1"/>
    </source>
</evidence>
<dbReference type="AlphaFoldDB" id="A0A1M6KB11"/>
<gene>
    <name evidence="1" type="ORF">SAMN05421803_107106</name>
</gene>
<dbReference type="EMBL" id="FQZK01000007">
    <property type="protein sequence ID" value="SHJ56089.1"/>
    <property type="molecule type" value="Genomic_DNA"/>
</dbReference>
<sequence>MVRMSPDTGLAGSALFGAAVAAAPDRRTLQPERPVEEIRAALPLTVHGFPGTTASPADP</sequence>
<name>A0A1M6KB11_9ACTN</name>
<organism evidence="1 2">
    <name type="scientific">Nocardiopsis flavescens</name>
    <dbReference type="NCBI Taxonomy" id="758803"/>
    <lineage>
        <taxon>Bacteria</taxon>
        <taxon>Bacillati</taxon>
        <taxon>Actinomycetota</taxon>
        <taxon>Actinomycetes</taxon>
        <taxon>Streptosporangiales</taxon>
        <taxon>Nocardiopsidaceae</taxon>
        <taxon>Nocardiopsis</taxon>
    </lineage>
</organism>
<keyword evidence="2" id="KW-1185">Reference proteome</keyword>
<evidence type="ECO:0000313" key="2">
    <source>
        <dbReference type="Proteomes" id="UP000184452"/>
    </source>
</evidence>
<dbReference type="Proteomes" id="UP000184452">
    <property type="component" value="Unassembled WGS sequence"/>
</dbReference>
<accession>A0A1M6KB11</accession>